<organism evidence="1 2">
    <name type="scientific">Streptomyces thermolilacinus SPC6</name>
    <dbReference type="NCBI Taxonomy" id="1306406"/>
    <lineage>
        <taxon>Bacteria</taxon>
        <taxon>Bacillati</taxon>
        <taxon>Actinomycetota</taxon>
        <taxon>Actinomycetes</taxon>
        <taxon>Kitasatosporales</taxon>
        <taxon>Streptomycetaceae</taxon>
        <taxon>Streptomyces</taxon>
    </lineage>
</organism>
<sequence length="135" mass="14393">MRRRPAALAFVAAATATATGCSAPEAERDAVTTAALRFAHHAERSGHAAACRLLAPATREALAQDPGPSCEAGLTDAALPAPGRVRATDVYGHQARVVLEHDTYFVTRFRDGWKVRAAGCVPRPERPYDCRVKGD</sequence>
<protein>
    <recommendedName>
        <fullName evidence="3">Lipoprotein</fullName>
    </recommendedName>
</protein>
<comment type="caution">
    <text evidence="1">The sequence shown here is derived from an EMBL/GenBank/DDBJ whole genome shotgun (WGS) entry which is preliminary data.</text>
</comment>
<proteinExistence type="predicted"/>
<gene>
    <name evidence="1" type="ORF">J116_000815</name>
</gene>
<dbReference type="eggNOG" id="ENOG503355G">
    <property type="taxonomic scope" value="Bacteria"/>
</dbReference>
<evidence type="ECO:0008006" key="3">
    <source>
        <dbReference type="Google" id="ProtNLM"/>
    </source>
</evidence>
<evidence type="ECO:0000313" key="2">
    <source>
        <dbReference type="Proteomes" id="UP000095329"/>
    </source>
</evidence>
<accession>A0A1D3DLN7</accession>
<reference evidence="1 2" key="1">
    <citation type="journal article" date="2013" name="Genome Announc.">
        <title>Genome Sequence of Streptomyces violaceusniger Strain SPC6, a Halotolerant Streptomycete That Exhibits Rapid Growth and Development.</title>
        <authorList>
            <person name="Chen X."/>
            <person name="Zhang B."/>
            <person name="Zhang W."/>
            <person name="Wu X."/>
            <person name="Zhang M."/>
            <person name="Chen T."/>
            <person name="Liu G."/>
            <person name="Dyson P."/>
        </authorList>
    </citation>
    <scope>NUCLEOTIDE SEQUENCE [LARGE SCALE GENOMIC DNA]</scope>
    <source>
        <strain evidence="1 2">SPC6</strain>
    </source>
</reference>
<dbReference type="OrthoDB" id="5193742at2"/>
<dbReference type="AlphaFoldDB" id="A0A1D3DLN7"/>
<dbReference type="Proteomes" id="UP000095329">
    <property type="component" value="Unassembled WGS sequence"/>
</dbReference>
<dbReference type="RefSeq" id="WP_023591267.1">
    <property type="nucleotide sequence ID" value="NZ_ASHX02000001.1"/>
</dbReference>
<keyword evidence="2" id="KW-1185">Reference proteome</keyword>
<dbReference type="PROSITE" id="PS51257">
    <property type="entry name" value="PROKAR_LIPOPROTEIN"/>
    <property type="match status" value="1"/>
</dbReference>
<dbReference type="EMBL" id="ASHX02000001">
    <property type="protein sequence ID" value="OEJ93241.1"/>
    <property type="molecule type" value="Genomic_DNA"/>
</dbReference>
<name>A0A1D3DLN7_9ACTN</name>
<evidence type="ECO:0000313" key="1">
    <source>
        <dbReference type="EMBL" id="OEJ93241.1"/>
    </source>
</evidence>
<dbReference type="STRING" id="1306406.J116_000815"/>